<dbReference type="CDD" id="cd00603">
    <property type="entry name" value="IPT_PCSR"/>
    <property type="match status" value="7"/>
</dbReference>
<dbReference type="InterPro" id="IPR014756">
    <property type="entry name" value="Ig_E-set"/>
</dbReference>
<protein>
    <recommendedName>
        <fullName evidence="2">PA14 domain-containing protein</fullName>
    </recommendedName>
</protein>
<feature type="non-terminal residue" evidence="3">
    <location>
        <position position="1508"/>
    </location>
</feature>
<dbReference type="PANTHER" id="PTHR46769">
    <property type="entry name" value="POLYCYSTIC KIDNEY AND HEPATIC DISEASE 1 (AUTOSOMAL RECESSIVE)-LIKE 1"/>
    <property type="match status" value="1"/>
</dbReference>
<keyword evidence="4" id="KW-1185">Reference proteome</keyword>
<reference evidence="3 4" key="1">
    <citation type="submission" date="2021-07" db="EMBL/GenBank/DDBJ databases">
        <authorList>
            <person name="Palmer J.M."/>
        </authorList>
    </citation>
    <scope>NUCLEOTIDE SEQUENCE [LARGE SCALE GENOMIC DNA]</scope>
    <source>
        <strain evidence="3 4">AT_MEX2019</strain>
        <tissue evidence="3">Muscle</tissue>
    </source>
</reference>
<accession>A0ABU7AAQ1</accession>
<gene>
    <name evidence="3" type="ORF">ATANTOWER_005743</name>
</gene>
<dbReference type="InterPro" id="IPR052387">
    <property type="entry name" value="Fibrocystin"/>
</dbReference>
<keyword evidence="1" id="KW-0732">Signal</keyword>
<dbReference type="Proteomes" id="UP001345963">
    <property type="component" value="Unassembled WGS sequence"/>
</dbReference>
<evidence type="ECO:0000313" key="3">
    <source>
        <dbReference type="EMBL" id="MED6234869.1"/>
    </source>
</evidence>
<organism evidence="3 4">
    <name type="scientific">Ataeniobius toweri</name>
    <dbReference type="NCBI Taxonomy" id="208326"/>
    <lineage>
        <taxon>Eukaryota</taxon>
        <taxon>Metazoa</taxon>
        <taxon>Chordata</taxon>
        <taxon>Craniata</taxon>
        <taxon>Vertebrata</taxon>
        <taxon>Euteleostomi</taxon>
        <taxon>Actinopterygii</taxon>
        <taxon>Neopterygii</taxon>
        <taxon>Teleostei</taxon>
        <taxon>Neoteleostei</taxon>
        <taxon>Acanthomorphata</taxon>
        <taxon>Ovalentaria</taxon>
        <taxon>Atherinomorphae</taxon>
        <taxon>Cyprinodontiformes</taxon>
        <taxon>Goodeidae</taxon>
        <taxon>Ataeniobius</taxon>
    </lineage>
</organism>
<dbReference type="InterPro" id="IPR002909">
    <property type="entry name" value="IPT_dom"/>
</dbReference>
<dbReference type="Pfam" id="PF01833">
    <property type="entry name" value="TIG"/>
    <property type="match status" value="6"/>
</dbReference>
<dbReference type="EMBL" id="JAHUTI010010000">
    <property type="protein sequence ID" value="MED6234869.1"/>
    <property type="molecule type" value="Genomic_DNA"/>
</dbReference>
<evidence type="ECO:0000259" key="2">
    <source>
        <dbReference type="PROSITE" id="PS51820"/>
    </source>
</evidence>
<dbReference type="SUPFAM" id="SSF81296">
    <property type="entry name" value="E set domains"/>
    <property type="match status" value="6"/>
</dbReference>
<sequence length="1508" mass="165692">MDHSKNIGKCFNSLPGFLLKSYKLRGNSHLPNIFVTAELERAQLWFLTDRSAEMCGWSSKEIWEFSRMESLWRPAAILIILWCCCCAQRVRWVTPHTGSTAGATRLTITGDGFAQERQFQLNPPDDQFGNRVTLVSETLSVPCDVERDSTHGNQIMCYTRAMPEDQYLVRVSVDGVPIPDNKICNGDYKPYSCSFCTRWWRTPTIYSLSPVTGLPGTLLTIRGRIYSDVYGSNTDLSSNGLNVRFLRSYMGGMPCVLLKPNSDELYNLQLDSETASWGYMSCMMTGTYVGHHNMSYILDSDYGRSSTEKNLYWVSSLSKLSMFQTFAEVTGVSPSKGSIMGGTLLTIHGRFFDQTDEPARVLVGGLPCEVQSVADDRITCRTAERRVNEDRKVYPGGRGLKMEVWSGKWPNSLDEIWRYNENTTGYWSQWIDSLPYIFPNEYDLFTTRTKGFFVPTVSGNFSIYLHCDDRCDLYLSNSSRPEDKVKVAFQPRYVRNYFQLESQKSRAIFMEKGKPYYLELLQQEYYGLSHINIALFQEESSFTAHQSDDAVNEIQNIVAAYEVFDEEQVLTFNMWPSRVPVVKEVQNISISSHCASHLCGSTFFKLSYGHAQTGPIPVSASASEMEAALNNLWSIKPDTVQVTKQEDGQGSHYTITFNSDRGDFAALHFEVFSSNTNISVSEVTKGQSNMATFTLSWAGVPTAPIAFNATGSEVQSALENLMKADCPAEVLTTQGTNVKYFNDFENSEFTGAQSGTPESHSGFCGFRSLKNADALFRETFTKESGGQYGPVSLNQHPVLCFGYKGLLRDEVGLKFTYSDSSGQTRAATTQISTLFNKEDKWSYKCMDLQSALQTAFIGSRYSLQQLYLYKDNSGADYYVDVVYIGKTPTTMNENAVLLKRRPPPFESSGKSIKAFSVMKQRSAASEITYNIVVTPLDCAFDFPLMEISFMQMTNSSEDRAEFVNRAAAVTVTRPHRATPPLSGTFDVEIYGGRAEGLSVNISKEDLKYALEGISGMGQVNVEDLGTCRLPSWSVTWLTKPGAQPLMKVDDSSVVGNNVNFVVQEKAKGGLLIRGMTGDFFRVWELKTQVEVYINGIPSNCSGNCSFQWSDEKTPVVTGISPSQGSSGLGTLLTITGTGFSMENASIMVGNSRCVTEEVTATTQVCRLGGASAGTYPVSVNFPFLGDARYAGDNIHYFNYQLILSSFSPQSGSVGGGTVLTVRGFGLSQNATVTVGGKECEVVLAADTELKCRTPAGAAGLQAVTVTVGNMSETANTTFTYDNNLTPQISGLSPQTASVTGDQLLTIQGSNLGGQDNDSVVFVGAKQCLTEQWTETQISCHLPVMPPGVYQVDVHVGNRGFPQTSSGVNASIRYILDVYGISPLSGSLMGGTMLTVSGSGFSNDTSDIKVSVGSSDCEVVSASQNQLQCIIESEEKRHVVTNQGSHLTYGLGYAWSPSSLQVFVGDTVMWRWEAPAFQSVGYRVFSVSSPSGTEYDGGPLNSGEAKTAQ</sequence>
<dbReference type="InterPro" id="IPR037524">
    <property type="entry name" value="PA14/GLEYA"/>
</dbReference>
<comment type="caution">
    <text evidence="3">The sequence shown here is derived from an EMBL/GenBank/DDBJ whole genome shotgun (WGS) entry which is preliminary data.</text>
</comment>
<dbReference type="PANTHER" id="PTHR46769:SF2">
    <property type="entry name" value="FIBROCYSTIN-L ISOFORM 2 PRECURSOR-RELATED"/>
    <property type="match status" value="1"/>
</dbReference>
<dbReference type="InterPro" id="IPR013783">
    <property type="entry name" value="Ig-like_fold"/>
</dbReference>
<evidence type="ECO:0000313" key="4">
    <source>
        <dbReference type="Proteomes" id="UP001345963"/>
    </source>
</evidence>
<evidence type="ECO:0000256" key="1">
    <source>
        <dbReference type="ARBA" id="ARBA00022729"/>
    </source>
</evidence>
<name>A0ABU7AAQ1_9TELE</name>
<dbReference type="SMART" id="SM00429">
    <property type="entry name" value="IPT"/>
    <property type="match status" value="6"/>
</dbReference>
<feature type="domain" description="PA14" evidence="2">
    <location>
        <begin position="395"/>
        <end position="549"/>
    </location>
</feature>
<dbReference type="PROSITE" id="PS51820">
    <property type="entry name" value="PA14"/>
    <property type="match status" value="1"/>
</dbReference>
<dbReference type="Gene3D" id="2.60.40.10">
    <property type="entry name" value="Immunoglobulins"/>
    <property type="match status" value="6"/>
</dbReference>
<proteinExistence type="predicted"/>